<dbReference type="Gene3D" id="1.10.260.40">
    <property type="entry name" value="lambda repressor-like DNA-binding domains"/>
    <property type="match status" value="1"/>
</dbReference>
<dbReference type="SUPFAM" id="SSF53822">
    <property type="entry name" value="Periplasmic binding protein-like I"/>
    <property type="match status" value="1"/>
</dbReference>
<evidence type="ECO:0000256" key="1">
    <source>
        <dbReference type="ARBA" id="ARBA00023015"/>
    </source>
</evidence>
<dbReference type="Proteomes" id="UP000235703">
    <property type="component" value="Unassembled WGS sequence"/>
</dbReference>
<dbReference type="GO" id="GO:0003700">
    <property type="term" value="F:DNA-binding transcription factor activity"/>
    <property type="evidence" value="ECO:0007669"/>
    <property type="project" value="TreeGrafter"/>
</dbReference>
<dbReference type="InterPro" id="IPR028082">
    <property type="entry name" value="Peripla_BP_I"/>
</dbReference>
<dbReference type="GO" id="GO:0000976">
    <property type="term" value="F:transcription cis-regulatory region binding"/>
    <property type="evidence" value="ECO:0007669"/>
    <property type="project" value="TreeGrafter"/>
</dbReference>
<dbReference type="SUPFAM" id="SSF47413">
    <property type="entry name" value="lambda repressor-like DNA-binding domains"/>
    <property type="match status" value="1"/>
</dbReference>
<evidence type="ECO:0000313" key="6">
    <source>
        <dbReference type="EMBL" id="PMB98194.1"/>
    </source>
</evidence>
<dbReference type="InterPro" id="IPR000843">
    <property type="entry name" value="HTH_LacI"/>
</dbReference>
<sequence length="355" mass="36484">MRSDISLKQIAAASGLSVSTVSRVLREQPGTSAAARRAVAVALGTLGVRHGDEAARSGTVIAVVHAAPLAGDVDPFESLYLEIVERIFALGWVAVRIQTGPDLASAAEVLESFGVAGAVVLGGGSAGPEAQRLAAHGVPVIRVSNARHEGFAQLVLDSGEGIRTAVRHLIHLGHRRIGLVVPEDSAASTRVSAFRRAMADVLHIPATRDQAPVVVAGPGILAGSQAADELLEAQCSAAISCAPAITFGFLESTRRLRLAVPQDFSLLTVGDMPDAEVIHPPMSQVTFDWAALAEAALRELERLMRADGAGAAGSGAGGSGVGAAGAGGGRTPQLPDYRVSPELVLRASERAIGRR</sequence>
<keyword evidence="2" id="KW-0238">DNA-binding</keyword>
<dbReference type="PANTHER" id="PTHR30146">
    <property type="entry name" value="LACI-RELATED TRANSCRIPTIONAL REPRESSOR"/>
    <property type="match status" value="1"/>
</dbReference>
<feature type="compositionally biased region" description="Gly residues" evidence="4">
    <location>
        <begin position="310"/>
        <end position="330"/>
    </location>
</feature>
<dbReference type="Gene3D" id="3.40.50.2300">
    <property type="match status" value="2"/>
</dbReference>
<reference evidence="6 7" key="1">
    <citation type="submission" date="2017-09" db="EMBL/GenBank/DDBJ databases">
        <title>Bacterial strain isolated from the female urinary microbiota.</title>
        <authorList>
            <person name="Thomas-White K."/>
            <person name="Kumar N."/>
            <person name="Forster S."/>
            <person name="Putonti C."/>
            <person name="Lawley T."/>
            <person name="Wolfe A.J."/>
        </authorList>
    </citation>
    <scope>NUCLEOTIDE SEQUENCE [LARGE SCALE GENOMIC DNA]</scope>
    <source>
        <strain evidence="6 7">UMB0680</strain>
    </source>
</reference>
<evidence type="ECO:0000256" key="4">
    <source>
        <dbReference type="SAM" id="MobiDB-lite"/>
    </source>
</evidence>
<dbReference type="Pfam" id="PF13377">
    <property type="entry name" value="Peripla_BP_3"/>
    <property type="match status" value="1"/>
</dbReference>
<dbReference type="InterPro" id="IPR010982">
    <property type="entry name" value="Lambda_DNA-bd_dom_sf"/>
</dbReference>
<keyword evidence="7" id="KW-1185">Reference proteome</keyword>
<feature type="domain" description="HTH lacI-type" evidence="5">
    <location>
        <begin position="4"/>
        <end position="70"/>
    </location>
</feature>
<keyword evidence="3" id="KW-0804">Transcription</keyword>
<dbReference type="AlphaFoldDB" id="A0A2N6PHN5"/>
<evidence type="ECO:0000259" key="5">
    <source>
        <dbReference type="SMART" id="SM00354"/>
    </source>
</evidence>
<dbReference type="OrthoDB" id="3324394at2"/>
<feature type="region of interest" description="Disordered" evidence="4">
    <location>
        <begin position="309"/>
        <end position="341"/>
    </location>
</feature>
<protein>
    <submittedName>
        <fullName evidence="6">LacI family transcriptional regulator</fullName>
    </submittedName>
</protein>
<dbReference type="GeneID" id="86843829"/>
<evidence type="ECO:0000313" key="7">
    <source>
        <dbReference type="Proteomes" id="UP000235703"/>
    </source>
</evidence>
<dbReference type="EMBL" id="PNFZ01000003">
    <property type="protein sequence ID" value="PMB98194.1"/>
    <property type="molecule type" value="Genomic_DNA"/>
</dbReference>
<comment type="caution">
    <text evidence="6">The sequence shown here is derived from an EMBL/GenBank/DDBJ whole genome shotgun (WGS) entry which is preliminary data.</text>
</comment>
<accession>A0A2N6PHN5</accession>
<name>A0A2N6PHN5_9MICO</name>
<dbReference type="SMART" id="SM00354">
    <property type="entry name" value="HTH_LACI"/>
    <property type="match status" value="1"/>
</dbReference>
<organism evidence="6 7">
    <name type="scientific">Brevibacterium luteolum</name>
    <dbReference type="NCBI Taxonomy" id="199591"/>
    <lineage>
        <taxon>Bacteria</taxon>
        <taxon>Bacillati</taxon>
        <taxon>Actinomycetota</taxon>
        <taxon>Actinomycetes</taxon>
        <taxon>Micrococcales</taxon>
        <taxon>Brevibacteriaceae</taxon>
        <taxon>Brevibacterium</taxon>
    </lineage>
</organism>
<dbReference type="Pfam" id="PF00356">
    <property type="entry name" value="LacI"/>
    <property type="match status" value="1"/>
</dbReference>
<gene>
    <name evidence="6" type="ORF">CJ198_07455</name>
</gene>
<evidence type="ECO:0000256" key="3">
    <source>
        <dbReference type="ARBA" id="ARBA00023163"/>
    </source>
</evidence>
<proteinExistence type="predicted"/>
<dbReference type="RefSeq" id="WP_102161990.1">
    <property type="nucleotide sequence ID" value="NZ_JALXPM010000051.1"/>
</dbReference>
<dbReference type="InterPro" id="IPR046335">
    <property type="entry name" value="LacI/GalR-like_sensor"/>
</dbReference>
<dbReference type="CDD" id="cd06267">
    <property type="entry name" value="PBP1_LacI_sugar_binding-like"/>
    <property type="match status" value="1"/>
</dbReference>
<keyword evidence="1" id="KW-0805">Transcription regulation</keyword>
<dbReference type="PANTHER" id="PTHR30146:SF153">
    <property type="entry name" value="LACTOSE OPERON REPRESSOR"/>
    <property type="match status" value="1"/>
</dbReference>
<evidence type="ECO:0000256" key="2">
    <source>
        <dbReference type="ARBA" id="ARBA00023125"/>
    </source>
</evidence>